<keyword evidence="5" id="KW-0288">FMN</keyword>
<evidence type="ECO:0000256" key="5">
    <source>
        <dbReference type="ARBA" id="ARBA00022643"/>
    </source>
</evidence>
<sequence>MIGVDVTFPALFSPGRIGPVEIRNRVLKSPQSTATSNPDGTVTQRTVNHYRRLGEGGVGLVMLEYSHVDDDASKAIHNQLGNSRREHVAGLGWVADEVHSTGAKVGLQIAHGGRQKFLGTAPIKSATDSSWSDIEDQYGVVPTPMTIDEIDGVVTAFGQAAARAHAARFDIVEVHAGHGYLITNFLSPHTNWRDDEYGGSFENRARLLLRIVDEIRASVPRAFPLSIRLSVSDYEPDGIPIDETVTLARLLEEHGVDVLHCSGGHHAGLEWEVSPWYQVRTPHRWGWEAIKAAVTIPVIASGSIVDPETAEDIVASGSADFVSLGRPMLADPDWVAKAQSGRVLEITPCIRCNDGCLHRGLNQGRSAGCSVNPSVTEEGRFPIELAPSPREVAVVGGGPAGLKAAAILHDRGHTVTIHEPGELGGALAHANGFEVKRDLSALVRHLVHEVARRGITVVPEFATAESLCAGGAETVVIATGAVPRKPHFPISGEHRILHAGDVRSVDVPRGDVVVIGGGLQGCEAALRLAETGSAKVTIVEQGPRILANDEVFTDRERLPLFLDAASVEIRTAAAVTAIDEAGVHVRSDAGEDVLNANTVVLALGRANDESRLAADLRDRGVAVSVIGSAERPGRVFDAIHSAFFTARQV</sequence>
<gene>
    <name evidence="12" type="ORF">DW322_01335</name>
</gene>
<name>A0A6P2CE07_9NOCA</name>
<dbReference type="Gene3D" id="3.40.50.720">
    <property type="entry name" value="NAD(P)-binding Rossmann-like Domain"/>
    <property type="match status" value="1"/>
</dbReference>
<dbReference type="GO" id="GO:0051536">
    <property type="term" value="F:iron-sulfur cluster binding"/>
    <property type="evidence" value="ECO:0007669"/>
    <property type="project" value="UniProtKB-KW"/>
</dbReference>
<dbReference type="InterPro" id="IPR036188">
    <property type="entry name" value="FAD/NAD-bd_sf"/>
</dbReference>
<comment type="cofactor">
    <cofactor evidence="1">
        <name>FMN</name>
        <dbReference type="ChEBI" id="CHEBI:58210"/>
    </cofactor>
</comment>
<dbReference type="PANTHER" id="PTHR42917:SF2">
    <property type="entry name" value="2,4-DIENOYL-COA REDUCTASE [(2E)-ENOYL-COA-PRODUCING]"/>
    <property type="match status" value="1"/>
</dbReference>
<proteinExistence type="inferred from homology"/>
<dbReference type="GO" id="GO:0010181">
    <property type="term" value="F:FMN binding"/>
    <property type="evidence" value="ECO:0007669"/>
    <property type="project" value="InterPro"/>
</dbReference>
<evidence type="ECO:0000256" key="4">
    <source>
        <dbReference type="ARBA" id="ARBA00022630"/>
    </source>
</evidence>
<keyword evidence="4" id="KW-0285">Flavoprotein</keyword>
<comment type="similarity">
    <text evidence="3">In the N-terminal section; belongs to the NADH:flavin oxidoreductase/NADH oxidase family.</text>
</comment>
<dbReference type="SUPFAM" id="SSF51905">
    <property type="entry name" value="FAD/NAD(P)-binding domain"/>
    <property type="match status" value="1"/>
</dbReference>
<evidence type="ECO:0000256" key="9">
    <source>
        <dbReference type="ARBA" id="ARBA00023014"/>
    </source>
</evidence>
<dbReference type="PRINTS" id="PR00368">
    <property type="entry name" value="FADPNR"/>
</dbReference>
<evidence type="ECO:0000313" key="13">
    <source>
        <dbReference type="Proteomes" id="UP000471120"/>
    </source>
</evidence>
<dbReference type="GO" id="GO:0046872">
    <property type="term" value="F:metal ion binding"/>
    <property type="evidence" value="ECO:0007669"/>
    <property type="project" value="UniProtKB-KW"/>
</dbReference>
<dbReference type="InterPro" id="IPR001155">
    <property type="entry name" value="OxRdtase_FMN_N"/>
</dbReference>
<dbReference type="PANTHER" id="PTHR42917">
    <property type="entry name" value="2,4-DIENOYL-COA REDUCTASE"/>
    <property type="match status" value="1"/>
</dbReference>
<evidence type="ECO:0000256" key="2">
    <source>
        <dbReference type="ARBA" id="ARBA00001966"/>
    </source>
</evidence>
<dbReference type="GO" id="GO:0016491">
    <property type="term" value="F:oxidoreductase activity"/>
    <property type="evidence" value="ECO:0007669"/>
    <property type="project" value="UniProtKB-KW"/>
</dbReference>
<dbReference type="SUPFAM" id="SSF51395">
    <property type="entry name" value="FMN-linked oxidoreductases"/>
    <property type="match status" value="1"/>
</dbReference>
<keyword evidence="9" id="KW-0411">Iron-sulfur</keyword>
<dbReference type="InterPro" id="IPR023753">
    <property type="entry name" value="FAD/NAD-binding_dom"/>
</dbReference>
<dbReference type="Gene3D" id="3.20.20.70">
    <property type="entry name" value="Aldolase class I"/>
    <property type="match status" value="1"/>
</dbReference>
<reference evidence="12 13" key="1">
    <citation type="submission" date="2018-07" db="EMBL/GenBank/DDBJ databases">
        <title>Genome sequence of Rhodococcus rhodnii ATCC 35071 from Rhodnius prolixus.</title>
        <authorList>
            <person name="Patel V."/>
            <person name="Vogel K.J."/>
        </authorList>
    </citation>
    <scope>NUCLEOTIDE SEQUENCE [LARGE SCALE GENOMIC DNA]</scope>
    <source>
        <strain evidence="12 13">ATCC 35071</strain>
    </source>
</reference>
<dbReference type="Proteomes" id="UP000471120">
    <property type="component" value="Unassembled WGS sequence"/>
</dbReference>
<dbReference type="CDD" id="cd02803">
    <property type="entry name" value="OYE_like_FMN_family"/>
    <property type="match status" value="1"/>
</dbReference>
<dbReference type="AlphaFoldDB" id="A0A6P2CE07"/>
<comment type="caution">
    <text evidence="12">The sequence shown here is derived from an EMBL/GenBank/DDBJ whole genome shotgun (WGS) entry which is preliminary data.</text>
</comment>
<dbReference type="Pfam" id="PF00724">
    <property type="entry name" value="Oxidored_FMN"/>
    <property type="match status" value="1"/>
</dbReference>
<keyword evidence="6" id="KW-0479">Metal-binding</keyword>
<keyword evidence="7" id="KW-0560">Oxidoreductase</keyword>
<evidence type="ECO:0000256" key="8">
    <source>
        <dbReference type="ARBA" id="ARBA00023004"/>
    </source>
</evidence>
<protein>
    <submittedName>
        <fullName evidence="12">FAD-binding protein</fullName>
    </submittedName>
</protein>
<accession>A0A6P2CE07</accession>
<organism evidence="12 13">
    <name type="scientific">Rhodococcus rhodnii</name>
    <dbReference type="NCBI Taxonomy" id="38312"/>
    <lineage>
        <taxon>Bacteria</taxon>
        <taxon>Bacillati</taxon>
        <taxon>Actinomycetota</taxon>
        <taxon>Actinomycetes</taxon>
        <taxon>Mycobacteriales</taxon>
        <taxon>Nocardiaceae</taxon>
        <taxon>Rhodococcus</taxon>
    </lineage>
</organism>
<dbReference type="Gene3D" id="3.50.50.60">
    <property type="entry name" value="FAD/NAD(P)-binding domain"/>
    <property type="match status" value="1"/>
</dbReference>
<comment type="cofactor">
    <cofactor evidence="2">
        <name>[4Fe-4S] cluster</name>
        <dbReference type="ChEBI" id="CHEBI:49883"/>
    </cofactor>
</comment>
<evidence type="ECO:0000256" key="3">
    <source>
        <dbReference type="ARBA" id="ARBA00011048"/>
    </source>
</evidence>
<dbReference type="EMBL" id="QRCM01000001">
    <property type="protein sequence ID" value="TXG89138.1"/>
    <property type="molecule type" value="Genomic_DNA"/>
</dbReference>
<dbReference type="InterPro" id="IPR051793">
    <property type="entry name" value="NADH:flavin_oxidoreductase"/>
</dbReference>
<dbReference type="Pfam" id="PF07992">
    <property type="entry name" value="Pyr_redox_2"/>
    <property type="match status" value="1"/>
</dbReference>
<evidence type="ECO:0000256" key="7">
    <source>
        <dbReference type="ARBA" id="ARBA00023002"/>
    </source>
</evidence>
<evidence type="ECO:0000259" key="11">
    <source>
        <dbReference type="Pfam" id="PF07992"/>
    </source>
</evidence>
<dbReference type="InterPro" id="IPR013785">
    <property type="entry name" value="Aldolase_TIM"/>
</dbReference>
<evidence type="ECO:0000256" key="1">
    <source>
        <dbReference type="ARBA" id="ARBA00001917"/>
    </source>
</evidence>
<evidence type="ECO:0000256" key="6">
    <source>
        <dbReference type="ARBA" id="ARBA00022723"/>
    </source>
</evidence>
<feature type="domain" description="NADH:flavin oxidoreductase/NADH oxidase N-terminal" evidence="10">
    <location>
        <begin position="11"/>
        <end position="344"/>
    </location>
</feature>
<feature type="domain" description="FAD/NAD(P)-binding" evidence="11">
    <location>
        <begin position="391"/>
        <end position="612"/>
    </location>
</feature>
<evidence type="ECO:0000313" key="12">
    <source>
        <dbReference type="EMBL" id="TXG89138.1"/>
    </source>
</evidence>
<evidence type="ECO:0000259" key="10">
    <source>
        <dbReference type="Pfam" id="PF00724"/>
    </source>
</evidence>
<keyword evidence="8" id="KW-0408">Iron</keyword>